<proteinExistence type="predicted"/>
<dbReference type="AlphaFoldDB" id="A0A9J5W8S3"/>
<evidence type="ECO:0000313" key="2">
    <source>
        <dbReference type="Proteomes" id="UP000824120"/>
    </source>
</evidence>
<sequence length="177" mass="19022">MNELLVTNVKKMNDMKEAIDYNDREIMEMEAQSIFTQLEEQCNEKEIEVKKKGSNNYSLNRIFVLCLLIMCCSSPSNSYASSSFGEEVDVVALPMPLPLSLTGVITALPMPMLLPLIGEEVDVAATLFMPLSGTTAGLESDPTVAGASTLVLVFISLPLAVGGILEEPASLLGTTTT</sequence>
<keyword evidence="2" id="KW-1185">Reference proteome</keyword>
<comment type="caution">
    <text evidence="1">The sequence shown here is derived from an EMBL/GenBank/DDBJ whole genome shotgun (WGS) entry which is preliminary data.</text>
</comment>
<name>A0A9J5W8S3_SOLCO</name>
<organism evidence="1 2">
    <name type="scientific">Solanum commersonii</name>
    <name type="common">Commerson's wild potato</name>
    <name type="synonym">Commerson's nightshade</name>
    <dbReference type="NCBI Taxonomy" id="4109"/>
    <lineage>
        <taxon>Eukaryota</taxon>
        <taxon>Viridiplantae</taxon>
        <taxon>Streptophyta</taxon>
        <taxon>Embryophyta</taxon>
        <taxon>Tracheophyta</taxon>
        <taxon>Spermatophyta</taxon>
        <taxon>Magnoliopsida</taxon>
        <taxon>eudicotyledons</taxon>
        <taxon>Gunneridae</taxon>
        <taxon>Pentapetalae</taxon>
        <taxon>asterids</taxon>
        <taxon>lamiids</taxon>
        <taxon>Solanales</taxon>
        <taxon>Solanaceae</taxon>
        <taxon>Solanoideae</taxon>
        <taxon>Solaneae</taxon>
        <taxon>Solanum</taxon>
    </lineage>
</organism>
<accession>A0A9J5W8S3</accession>
<protein>
    <submittedName>
        <fullName evidence="1">Uncharacterized protein</fullName>
    </submittedName>
</protein>
<reference evidence="1 2" key="1">
    <citation type="submission" date="2020-09" db="EMBL/GenBank/DDBJ databases">
        <title>De no assembly of potato wild relative species, Solanum commersonii.</title>
        <authorList>
            <person name="Cho K."/>
        </authorList>
    </citation>
    <scope>NUCLEOTIDE SEQUENCE [LARGE SCALE GENOMIC DNA]</scope>
    <source>
        <strain evidence="1">LZ3.2</strain>
        <tissue evidence="1">Leaf</tissue>
    </source>
</reference>
<evidence type="ECO:0000313" key="1">
    <source>
        <dbReference type="EMBL" id="KAG5572059.1"/>
    </source>
</evidence>
<gene>
    <name evidence="1" type="ORF">H5410_061825</name>
</gene>
<dbReference type="Proteomes" id="UP000824120">
    <property type="component" value="Chromosome 12"/>
</dbReference>
<dbReference type="EMBL" id="JACXVP010000012">
    <property type="protein sequence ID" value="KAG5572059.1"/>
    <property type="molecule type" value="Genomic_DNA"/>
</dbReference>